<organism evidence="1 2">
    <name type="scientific">Cichorium intybus</name>
    <name type="common">Chicory</name>
    <dbReference type="NCBI Taxonomy" id="13427"/>
    <lineage>
        <taxon>Eukaryota</taxon>
        <taxon>Viridiplantae</taxon>
        <taxon>Streptophyta</taxon>
        <taxon>Embryophyta</taxon>
        <taxon>Tracheophyta</taxon>
        <taxon>Spermatophyta</taxon>
        <taxon>Magnoliopsida</taxon>
        <taxon>eudicotyledons</taxon>
        <taxon>Gunneridae</taxon>
        <taxon>Pentapetalae</taxon>
        <taxon>asterids</taxon>
        <taxon>campanulids</taxon>
        <taxon>Asterales</taxon>
        <taxon>Asteraceae</taxon>
        <taxon>Cichorioideae</taxon>
        <taxon>Cichorieae</taxon>
        <taxon>Cichoriinae</taxon>
        <taxon>Cichorium</taxon>
    </lineage>
</organism>
<keyword evidence="2" id="KW-1185">Reference proteome</keyword>
<evidence type="ECO:0000313" key="2">
    <source>
        <dbReference type="Proteomes" id="UP001055811"/>
    </source>
</evidence>
<protein>
    <submittedName>
        <fullName evidence="1">Uncharacterized protein</fullName>
    </submittedName>
</protein>
<dbReference type="EMBL" id="CM042012">
    <property type="protein sequence ID" value="KAI3753631.1"/>
    <property type="molecule type" value="Genomic_DNA"/>
</dbReference>
<gene>
    <name evidence="1" type="ORF">L2E82_25690</name>
</gene>
<sequence>MPTAVPPGEALVLGITCNPITTDNTNRWDMKAWRSTKCLEQASTPVDGSENRGPQVKLTAMDLLERDLEDATNIIKQQLYVLLDIKRTSTYNWCLMSF</sequence>
<reference evidence="2" key="1">
    <citation type="journal article" date="2022" name="Mol. Ecol. Resour.">
        <title>The genomes of chicory, endive, great burdock and yacon provide insights into Asteraceae palaeo-polyploidization history and plant inulin production.</title>
        <authorList>
            <person name="Fan W."/>
            <person name="Wang S."/>
            <person name="Wang H."/>
            <person name="Wang A."/>
            <person name="Jiang F."/>
            <person name="Liu H."/>
            <person name="Zhao H."/>
            <person name="Xu D."/>
            <person name="Zhang Y."/>
        </authorList>
    </citation>
    <scope>NUCLEOTIDE SEQUENCE [LARGE SCALE GENOMIC DNA]</scope>
    <source>
        <strain evidence="2">cv. Punajuju</strain>
    </source>
</reference>
<accession>A0ACB9E4C8</accession>
<dbReference type="Proteomes" id="UP001055811">
    <property type="component" value="Linkage Group LG04"/>
</dbReference>
<reference evidence="1 2" key="2">
    <citation type="journal article" date="2022" name="Mol. Ecol. Resour.">
        <title>The genomes of chicory, endive, great burdock and yacon provide insights into Asteraceae paleo-polyploidization history and plant inulin production.</title>
        <authorList>
            <person name="Fan W."/>
            <person name="Wang S."/>
            <person name="Wang H."/>
            <person name="Wang A."/>
            <person name="Jiang F."/>
            <person name="Liu H."/>
            <person name="Zhao H."/>
            <person name="Xu D."/>
            <person name="Zhang Y."/>
        </authorList>
    </citation>
    <scope>NUCLEOTIDE SEQUENCE [LARGE SCALE GENOMIC DNA]</scope>
    <source>
        <strain evidence="2">cv. Punajuju</strain>
        <tissue evidence="1">Leaves</tissue>
    </source>
</reference>
<proteinExistence type="predicted"/>
<name>A0ACB9E4C8_CICIN</name>
<evidence type="ECO:0000313" key="1">
    <source>
        <dbReference type="EMBL" id="KAI3753631.1"/>
    </source>
</evidence>
<comment type="caution">
    <text evidence="1">The sequence shown here is derived from an EMBL/GenBank/DDBJ whole genome shotgun (WGS) entry which is preliminary data.</text>
</comment>